<feature type="transmembrane region" description="Helical" evidence="6">
    <location>
        <begin position="299"/>
        <end position="319"/>
    </location>
</feature>
<feature type="transmembrane region" description="Helical" evidence="6">
    <location>
        <begin position="78"/>
        <end position="103"/>
    </location>
</feature>
<dbReference type="PANTHER" id="PTHR30250:SF11">
    <property type="entry name" value="O-ANTIGEN TRANSPORTER-RELATED"/>
    <property type="match status" value="1"/>
</dbReference>
<gene>
    <name evidence="7" type="ORF">QTN89_06285</name>
</gene>
<dbReference type="RefSeq" id="WP_289162601.1">
    <property type="nucleotide sequence ID" value="NZ_JASZZN010000004.1"/>
</dbReference>
<evidence type="ECO:0000256" key="4">
    <source>
        <dbReference type="ARBA" id="ARBA00022989"/>
    </source>
</evidence>
<keyword evidence="5 6" id="KW-0472">Membrane</keyword>
<feature type="transmembrane region" description="Helical" evidence="6">
    <location>
        <begin position="48"/>
        <end position="66"/>
    </location>
</feature>
<evidence type="ECO:0000256" key="1">
    <source>
        <dbReference type="ARBA" id="ARBA00004651"/>
    </source>
</evidence>
<feature type="transmembrane region" description="Helical" evidence="6">
    <location>
        <begin position="115"/>
        <end position="133"/>
    </location>
</feature>
<keyword evidence="4 6" id="KW-1133">Transmembrane helix</keyword>
<sequence>MKRSSKTIMLAGQGGVRAMTNLLIAAYLSRQLSEVELGTYRQVLLPSATLLPVLVLGLPTTLLFFVSKNRESSKNIWLNNTALLSLIGALYAAGLLFGGYHLVTYAFGNPAMAPFLWAAVIIGFVEIATASFQQCLFATDRYRESALLSMAFSIGTFLAVLFAFRSSGTLASVLAAQTAILLVFLPLRLWRMYAATEGESGRISRSELRTQLTHGADLGLATIFGILHKQLDKLIVAVIANPLQYAIFSNGAREVPFVGIVQGAVTNVILPEMTRDFEEGRIREAHELWKRATLKVSSILFPLTAILAVLSEDIVVLVFSEKYRAAGPIFMIYCLVLPARSISYGSVCIAAGRNDLVRRGAGIGFITNLVLSMLLVYAFGPIGAAIATAVTICFVLVPWYLVKIQNLFSTSVAALLPWGDLLLPAVGSFSLAAVLGMARLLFV</sequence>
<keyword evidence="3 6" id="KW-0812">Transmembrane</keyword>
<feature type="transmembrane region" description="Helical" evidence="6">
    <location>
        <begin position="421"/>
        <end position="442"/>
    </location>
</feature>
<evidence type="ECO:0000256" key="2">
    <source>
        <dbReference type="ARBA" id="ARBA00022475"/>
    </source>
</evidence>
<feature type="transmembrane region" description="Helical" evidence="6">
    <location>
        <begin position="145"/>
        <end position="164"/>
    </location>
</feature>
<dbReference type="PANTHER" id="PTHR30250">
    <property type="entry name" value="PST FAMILY PREDICTED COLANIC ACID TRANSPORTER"/>
    <property type="match status" value="1"/>
</dbReference>
<keyword evidence="8" id="KW-1185">Reference proteome</keyword>
<comment type="subcellular location">
    <subcellularLocation>
        <location evidence="1">Cell membrane</location>
        <topology evidence="1">Multi-pass membrane protein</topology>
    </subcellularLocation>
</comment>
<comment type="caution">
    <text evidence="7">The sequence shown here is derived from an EMBL/GenBank/DDBJ whole genome shotgun (WGS) entry which is preliminary data.</text>
</comment>
<proteinExistence type="predicted"/>
<name>A0ABT7PEU8_9BACT</name>
<keyword evidence="2" id="KW-1003">Cell membrane</keyword>
<reference evidence="7 8" key="1">
    <citation type="submission" date="2023-06" db="EMBL/GenBank/DDBJ databases">
        <title>Roseiconus lacunae JC819 isolated from Gulf of Mannar region, Tamil Nadu.</title>
        <authorList>
            <person name="Pk S."/>
            <person name="Ch S."/>
            <person name="Ch V.R."/>
        </authorList>
    </citation>
    <scope>NUCLEOTIDE SEQUENCE [LARGE SCALE GENOMIC DNA]</scope>
    <source>
        <strain evidence="7 8">JC819</strain>
    </source>
</reference>
<organism evidence="7 8">
    <name type="scientific">Roseiconus lacunae</name>
    <dbReference type="NCBI Taxonomy" id="2605694"/>
    <lineage>
        <taxon>Bacteria</taxon>
        <taxon>Pseudomonadati</taxon>
        <taxon>Planctomycetota</taxon>
        <taxon>Planctomycetia</taxon>
        <taxon>Pirellulales</taxon>
        <taxon>Pirellulaceae</taxon>
        <taxon>Roseiconus</taxon>
    </lineage>
</organism>
<feature type="transmembrane region" description="Helical" evidence="6">
    <location>
        <begin position="7"/>
        <end position="28"/>
    </location>
</feature>
<evidence type="ECO:0000256" key="3">
    <source>
        <dbReference type="ARBA" id="ARBA00022692"/>
    </source>
</evidence>
<protein>
    <submittedName>
        <fullName evidence="7">Oligosaccharide flippase family protein</fullName>
    </submittedName>
</protein>
<feature type="transmembrane region" description="Helical" evidence="6">
    <location>
        <begin position="325"/>
        <end position="352"/>
    </location>
</feature>
<evidence type="ECO:0000256" key="6">
    <source>
        <dbReference type="SAM" id="Phobius"/>
    </source>
</evidence>
<dbReference type="EMBL" id="JASZZN010000004">
    <property type="protein sequence ID" value="MDM4015030.1"/>
    <property type="molecule type" value="Genomic_DNA"/>
</dbReference>
<feature type="transmembrane region" description="Helical" evidence="6">
    <location>
        <begin position="170"/>
        <end position="190"/>
    </location>
</feature>
<evidence type="ECO:0000313" key="8">
    <source>
        <dbReference type="Proteomes" id="UP001239462"/>
    </source>
</evidence>
<evidence type="ECO:0000256" key="5">
    <source>
        <dbReference type="ARBA" id="ARBA00023136"/>
    </source>
</evidence>
<accession>A0ABT7PEU8</accession>
<dbReference type="InterPro" id="IPR050833">
    <property type="entry name" value="Poly_Biosynth_Transport"/>
</dbReference>
<dbReference type="Pfam" id="PF13440">
    <property type="entry name" value="Polysacc_synt_3"/>
    <property type="match status" value="1"/>
</dbReference>
<feature type="transmembrane region" description="Helical" evidence="6">
    <location>
        <begin position="373"/>
        <end position="401"/>
    </location>
</feature>
<dbReference type="Proteomes" id="UP001239462">
    <property type="component" value="Unassembled WGS sequence"/>
</dbReference>
<evidence type="ECO:0000313" key="7">
    <source>
        <dbReference type="EMBL" id="MDM4015030.1"/>
    </source>
</evidence>